<protein>
    <submittedName>
        <fullName evidence="2">Uncharacterized protein LOC107433283 isoform X1</fullName>
    </submittedName>
</protein>
<gene>
    <name evidence="2" type="primary">LOC107433283</name>
</gene>
<name>A0ABM3I762_ZIZJJ</name>
<evidence type="ECO:0000313" key="2">
    <source>
        <dbReference type="RefSeq" id="XP_048321984.2"/>
    </source>
</evidence>
<keyword evidence="1" id="KW-1185">Reference proteome</keyword>
<dbReference type="RefSeq" id="XP_048321984.2">
    <property type="nucleotide sequence ID" value="XM_048466027.2"/>
</dbReference>
<dbReference type="GeneID" id="107433283"/>
<reference evidence="2" key="1">
    <citation type="submission" date="2025-08" db="UniProtKB">
        <authorList>
            <consortium name="RefSeq"/>
        </authorList>
    </citation>
    <scope>IDENTIFICATION</scope>
    <source>
        <tissue evidence="2">Seedling</tissue>
    </source>
</reference>
<dbReference type="Proteomes" id="UP001652623">
    <property type="component" value="Chromosome 11"/>
</dbReference>
<sequence>MSPTSKASSIPTVLSLSVASAPSSLVRINKPSFFFSIILTVQSDLCVTFCVSAICIVAWEQRQVLGVHSRNLSISELGDWSVSGECSRWWVLFSLLVALPIQKPILKPFRRFQEQRWSLVKIPAFIEREREYRFLAVMPETLDGKPLTSSTSPAVLCASYSDEEFFQNRCNEGKEIYFQQYGEYEIHKIWRDDILPCRVYLRHCLMAAKTLGDEAYDNFLDHSFLGDRKTTIQNYLETSGFDIMEEEPPESLKVRYGGCFQLGTKTM</sequence>
<evidence type="ECO:0000313" key="1">
    <source>
        <dbReference type="Proteomes" id="UP001652623"/>
    </source>
</evidence>
<accession>A0ABM3I762</accession>
<dbReference type="PANTHER" id="PTHR35748">
    <property type="entry name" value="OS05G0358400 PROTEIN"/>
    <property type="match status" value="1"/>
</dbReference>
<organism evidence="1 2">
    <name type="scientific">Ziziphus jujuba</name>
    <name type="common">Chinese jujube</name>
    <name type="synonym">Ziziphus sativa</name>
    <dbReference type="NCBI Taxonomy" id="326968"/>
    <lineage>
        <taxon>Eukaryota</taxon>
        <taxon>Viridiplantae</taxon>
        <taxon>Streptophyta</taxon>
        <taxon>Embryophyta</taxon>
        <taxon>Tracheophyta</taxon>
        <taxon>Spermatophyta</taxon>
        <taxon>Magnoliopsida</taxon>
        <taxon>eudicotyledons</taxon>
        <taxon>Gunneridae</taxon>
        <taxon>Pentapetalae</taxon>
        <taxon>rosids</taxon>
        <taxon>fabids</taxon>
        <taxon>Rosales</taxon>
        <taxon>Rhamnaceae</taxon>
        <taxon>Paliureae</taxon>
        <taxon>Ziziphus</taxon>
    </lineage>
</organism>
<proteinExistence type="predicted"/>
<dbReference type="PANTHER" id="PTHR35748:SF2">
    <property type="entry name" value="GAMMA-GLUTAMYL CYCLOTRANSFERASE-RELATED"/>
    <property type="match status" value="1"/>
</dbReference>